<evidence type="ECO:0000259" key="1">
    <source>
        <dbReference type="Pfam" id="PF08351"/>
    </source>
</evidence>
<dbReference type="Pfam" id="PF08351">
    <property type="entry name" value="TmcA_N"/>
    <property type="match status" value="1"/>
</dbReference>
<dbReference type="InterPro" id="IPR013562">
    <property type="entry name" value="TmcA/NAT10_N"/>
</dbReference>
<gene>
    <name evidence="2" type="ORF">CCMP2556_LOCUS41822</name>
</gene>
<name>A0ABP0QH23_9DINO</name>
<organism evidence="2 3">
    <name type="scientific">Durusdinium trenchii</name>
    <dbReference type="NCBI Taxonomy" id="1381693"/>
    <lineage>
        <taxon>Eukaryota</taxon>
        <taxon>Sar</taxon>
        <taxon>Alveolata</taxon>
        <taxon>Dinophyceae</taxon>
        <taxon>Suessiales</taxon>
        <taxon>Symbiodiniaceae</taxon>
        <taxon>Durusdinium</taxon>
    </lineage>
</organism>
<evidence type="ECO:0000313" key="2">
    <source>
        <dbReference type="EMBL" id="CAK9086287.1"/>
    </source>
</evidence>
<dbReference type="Gene3D" id="3.40.50.11040">
    <property type="match status" value="1"/>
</dbReference>
<proteinExistence type="predicted"/>
<keyword evidence="3" id="KW-1185">Reference proteome</keyword>
<feature type="non-terminal residue" evidence="2">
    <location>
        <position position="206"/>
    </location>
</feature>
<dbReference type="Proteomes" id="UP001642484">
    <property type="component" value="Unassembled WGS sequence"/>
</dbReference>
<protein>
    <recommendedName>
        <fullName evidence="1">TmcA/NAT10 N-terminal domain-containing protein</fullName>
    </recommendedName>
</protein>
<comment type="caution">
    <text evidence="2">The sequence shown here is derived from an EMBL/GenBank/DDBJ whole genome shotgun (WGS) entry which is preliminary data.</text>
</comment>
<accession>A0ABP0QH23</accession>
<feature type="non-terminal residue" evidence="2">
    <location>
        <position position="1"/>
    </location>
</feature>
<sequence>RAAPCAPAAPRGAGGAGRVGSKWRLQWAVATVSVDAWRQCHARHRRTFGRVPRRCCNGHTKRSLPPRRLTVISGRQPFLEATVHDLNHLRPQPPADVASSMRTVQADWHADRPPPSAQWMGQDLDMALLHAEQLNFLDTFGAVCGALRGGGVLRLCTPPLEEWRQHSSAGSQWCRELERIRGESSWLQFISEGSSDQPTPFLPTPR</sequence>
<dbReference type="EMBL" id="CAXAMN010024389">
    <property type="protein sequence ID" value="CAK9086287.1"/>
    <property type="molecule type" value="Genomic_DNA"/>
</dbReference>
<evidence type="ECO:0000313" key="3">
    <source>
        <dbReference type="Proteomes" id="UP001642484"/>
    </source>
</evidence>
<reference evidence="2 3" key="1">
    <citation type="submission" date="2024-02" db="EMBL/GenBank/DDBJ databases">
        <authorList>
            <person name="Chen Y."/>
            <person name="Shah S."/>
            <person name="Dougan E. K."/>
            <person name="Thang M."/>
            <person name="Chan C."/>
        </authorList>
    </citation>
    <scope>NUCLEOTIDE SEQUENCE [LARGE SCALE GENOMIC DNA]</scope>
</reference>
<feature type="domain" description="TmcA/NAT10 N-terminal" evidence="1">
    <location>
        <begin position="67"/>
        <end position="166"/>
    </location>
</feature>